<accession>X0VDW3</accession>
<proteinExistence type="predicted"/>
<dbReference type="AlphaFoldDB" id="X0VDW3"/>
<name>X0VDW3_9ZZZZ</name>
<dbReference type="SUPFAM" id="SSF49899">
    <property type="entry name" value="Concanavalin A-like lectins/glucanases"/>
    <property type="match status" value="2"/>
</dbReference>
<organism evidence="1">
    <name type="scientific">marine sediment metagenome</name>
    <dbReference type="NCBI Taxonomy" id="412755"/>
    <lineage>
        <taxon>unclassified sequences</taxon>
        <taxon>metagenomes</taxon>
        <taxon>ecological metagenomes</taxon>
    </lineage>
</organism>
<gene>
    <name evidence="1" type="ORF">S01H1_54342</name>
</gene>
<evidence type="ECO:0008006" key="2">
    <source>
        <dbReference type="Google" id="ProtNLM"/>
    </source>
</evidence>
<comment type="caution">
    <text evidence="1">The sequence shown here is derived from an EMBL/GenBank/DDBJ whole genome shotgun (WGS) entry which is preliminary data.</text>
</comment>
<protein>
    <recommendedName>
        <fullName evidence="2">LamG-like jellyroll fold domain-containing protein</fullName>
    </recommendedName>
</protein>
<evidence type="ECO:0000313" key="1">
    <source>
        <dbReference type="EMBL" id="GAG16520.1"/>
    </source>
</evidence>
<dbReference type="InterPro" id="IPR013320">
    <property type="entry name" value="ConA-like_dom_sf"/>
</dbReference>
<sequence>MYLQNTGGVITIQASLYSDPLSKIVASTFTPVLNTEYEIIHTWDGVNVNLYINSSLEETDTSASPAFDLFLNNRDSYMGASYTKGPGLIGSMSLMEIYNKDLTQEEVTNLYNDARYVMPKLERSSGNFITVDPVINQYGAIEDAANDFGLNSVDDAFTVTGWFRTTNTELVYKALVGKMTGTGINGRWALCSRNGSMGILASGASTTFKAIPGISDGEWHFVSLRLNGDGTGDLDVDDTLLDASGFGDIDPIESP</sequence>
<reference evidence="1" key="1">
    <citation type="journal article" date="2014" name="Front. Microbiol.">
        <title>High frequency of phylogenetically diverse reductive dehalogenase-homologous genes in deep subseafloor sedimentary metagenomes.</title>
        <authorList>
            <person name="Kawai M."/>
            <person name="Futagami T."/>
            <person name="Toyoda A."/>
            <person name="Takaki Y."/>
            <person name="Nishi S."/>
            <person name="Hori S."/>
            <person name="Arai W."/>
            <person name="Tsubouchi T."/>
            <person name="Morono Y."/>
            <person name="Uchiyama I."/>
            <person name="Ito T."/>
            <person name="Fujiyama A."/>
            <person name="Inagaki F."/>
            <person name="Takami H."/>
        </authorList>
    </citation>
    <scope>NUCLEOTIDE SEQUENCE</scope>
    <source>
        <strain evidence="1">Expedition CK06-06</strain>
    </source>
</reference>
<dbReference type="Gene3D" id="2.60.120.200">
    <property type="match status" value="2"/>
</dbReference>
<dbReference type="EMBL" id="BARS01035255">
    <property type="protein sequence ID" value="GAG16520.1"/>
    <property type="molecule type" value="Genomic_DNA"/>
</dbReference>
<dbReference type="Pfam" id="PF13385">
    <property type="entry name" value="Laminin_G_3"/>
    <property type="match status" value="1"/>
</dbReference>
<feature type="non-terminal residue" evidence="1">
    <location>
        <position position="255"/>
    </location>
</feature>